<evidence type="ECO:0000256" key="1">
    <source>
        <dbReference type="SAM" id="MobiDB-lite"/>
    </source>
</evidence>
<reference evidence="3" key="1">
    <citation type="journal article" date="2019" name="Int. J. Syst. Evol. Microbiol.">
        <title>The Global Catalogue of Microorganisms (GCM) 10K type strain sequencing project: providing services to taxonomists for standard genome sequencing and annotation.</title>
        <authorList>
            <consortium name="The Broad Institute Genomics Platform"/>
            <consortium name="The Broad Institute Genome Sequencing Center for Infectious Disease"/>
            <person name="Wu L."/>
            <person name="Ma J."/>
        </authorList>
    </citation>
    <scope>NUCLEOTIDE SEQUENCE [LARGE SCALE GENOMIC DNA]</scope>
    <source>
        <strain evidence="3">CCM 8479</strain>
    </source>
</reference>
<name>A0ABW0DAV2_STRFI</name>
<proteinExistence type="predicted"/>
<evidence type="ECO:0000313" key="2">
    <source>
        <dbReference type="EMBL" id="MFC5226431.1"/>
    </source>
</evidence>
<organism evidence="2 3">
    <name type="scientific">Streptomyces fimbriatus</name>
    <dbReference type="NCBI Taxonomy" id="68197"/>
    <lineage>
        <taxon>Bacteria</taxon>
        <taxon>Bacillati</taxon>
        <taxon>Actinomycetota</taxon>
        <taxon>Actinomycetes</taxon>
        <taxon>Kitasatosporales</taxon>
        <taxon>Streptomycetaceae</taxon>
        <taxon>Streptomyces</taxon>
    </lineage>
</organism>
<feature type="region of interest" description="Disordered" evidence="1">
    <location>
        <begin position="1"/>
        <end position="43"/>
    </location>
</feature>
<comment type="caution">
    <text evidence="2">The sequence shown here is derived from an EMBL/GenBank/DDBJ whole genome shotgun (WGS) entry which is preliminary data.</text>
</comment>
<protein>
    <submittedName>
        <fullName evidence="2">Uncharacterized protein</fullName>
    </submittedName>
</protein>
<dbReference type="EMBL" id="JBHSKL010000019">
    <property type="protein sequence ID" value="MFC5226431.1"/>
    <property type="molecule type" value="Genomic_DNA"/>
</dbReference>
<dbReference type="Proteomes" id="UP001596156">
    <property type="component" value="Unassembled WGS sequence"/>
</dbReference>
<sequence>MLPYALDRPADAQDDGGMGEHDQDQGDVAEPARPPLSVTQARE</sequence>
<accession>A0ABW0DAV2</accession>
<evidence type="ECO:0000313" key="3">
    <source>
        <dbReference type="Proteomes" id="UP001596156"/>
    </source>
</evidence>
<keyword evidence="3" id="KW-1185">Reference proteome</keyword>
<dbReference type="RefSeq" id="WP_344642662.1">
    <property type="nucleotide sequence ID" value="NZ_BAAASS010000002.1"/>
</dbReference>
<gene>
    <name evidence="2" type="ORF">ACFPN6_17855</name>
</gene>